<gene>
    <name evidence="2" type="ORF">F5050DRAFT_1716627</name>
</gene>
<accession>A0ABQ8PWH3</accession>
<name>A0ABQ8PWH3_9AGAR</name>
<comment type="caution">
    <text evidence="2">The sequence shown here is derived from an EMBL/GenBank/DDBJ whole genome shotgun (WGS) entry which is preliminary data.</text>
</comment>
<reference evidence="2" key="1">
    <citation type="submission" date="2022-08" db="EMBL/GenBank/DDBJ databases">
        <authorList>
            <consortium name="DOE Joint Genome Institute"/>
            <person name="Min B."/>
            <person name="Riley R."/>
            <person name="Sierra-Patev S."/>
            <person name="Naranjo-Ortiz M."/>
            <person name="Looney B."/>
            <person name="Konkel Z."/>
            <person name="Slot J.C."/>
            <person name="Sakamoto Y."/>
            <person name="Steenwyk J.L."/>
            <person name="Rokas A."/>
            <person name="Carro J."/>
            <person name="Camarero S."/>
            <person name="Ferreira P."/>
            <person name="Molpeceres G."/>
            <person name="Ruiz-Duenas F.J."/>
            <person name="Serrano A."/>
            <person name="Henrissat B."/>
            <person name="Drula E."/>
            <person name="Hughes K.W."/>
            <person name="Mata J.L."/>
            <person name="Ishikawa N.K."/>
            <person name="Vargas-Isla R."/>
            <person name="Ushijima S."/>
            <person name="Smith C.A."/>
            <person name="Ahrendt S."/>
            <person name="Andreopoulos W."/>
            <person name="He G."/>
            <person name="Labutti K."/>
            <person name="Lipzen A."/>
            <person name="Ng V."/>
            <person name="Sandor L."/>
            <person name="Barry K."/>
            <person name="Martinez A.T."/>
            <person name="Xiao Y."/>
            <person name="Gibbons J.G."/>
            <person name="Terashima K."/>
            <person name="Hibbett D.S."/>
            <person name="Grigoriev I.V."/>
        </authorList>
    </citation>
    <scope>NUCLEOTIDE SEQUENCE</scope>
    <source>
        <strain evidence="2">TFB10827</strain>
    </source>
</reference>
<feature type="compositionally biased region" description="Low complexity" evidence="1">
    <location>
        <begin position="47"/>
        <end position="58"/>
    </location>
</feature>
<dbReference type="EMBL" id="MU791492">
    <property type="protein sequence ID" value="KAJ3990777.1"/>
    <property type="molecule type" value="Genomic_DNA"/>
</dbReference>
<feature type="compositionally biased region" description="Pro residues" evidence="1">
    <location>
        <begin position="59"/>
        <end position="71"/>
    </location>
</feature>
<feature type="non-terminal residue" evidence="2">
    <location>
        <position position="1"/>
    </location>
</feature>
<organism evidence="2 3">
    <name type="scientific">Lentinula boryana</name>
    <dbReference type="NCBI Taxonomy" id="40481"/>
    <lineage>
        <taxon>Eukaryota</taxon>
        <taxon>Fungi</taxon>
        <taxon>Dikarya</taxon>
        <taxon>Basidiomycota</taxon>
        <taxon>Agaricomycotina</taxon>
        <taxon>Agaricomycetes</taxon>
        <taxon>Agaricomycetidae</taxon>
        <taxon>Agaricales</taxon>
        <taxon>Marasmiineae</taxon>
        <taxon>Omphalotaceae</taxon>
        <taxon>Lentinula</taxon>
    </lineage>
</organism>
<evidence type="ECO:0000313" key="3">
    <source>
        <dbReference type="Proteomes" id="UP001163828"/>
    </source>
</evidence>
<keyword evidence="3" id="KW-1185">Reference proteome</keyword>
<dbReference type="Proteomes" id="UP001163828">
    <property type="component" value="Unassembled WGS sequence"/>
</dbReference>
<feature type="compositionally biased region" description="Low complexity" evidence="1">
    <location>
        <begin position="72"/>
        <end position="91"/>
    </location>
</feature>
<protein>
    <submittedName>
        <fullName evidence="2">Uncharacterized protein</fullName>
    </submittedName>
</protein>
<evidence type="ECO:0000313" key="2">
    <source>
        <dbReference type="EMBL" id="KAJ3990777.1"/>
    </source>
</evidence>
<feature type="compositionally biased region" description="Acidic residues" evidence="1">
    <location>
        <begin position="100"/>
        <end position="113"/>
    </location>
</feature>
<feature type="region of interest" description="Disordered" evidence="1">
    <location>
        <begin position="11"/>
        <end position="156"/>
    </location>
</feature>
<evidence type="ECO:0000256" key="1">
    <source>
        <dbReference type="SAM" id="MobiDB-lite"/>
    </source>
</evidence>
<sequence>KTAALIEMYREKEKKTLSSSSPALPPAGKVASSNVPVKAPVGLPTIPKLAPLASLAPSAPAPSLPTSPAAPVPVAKPLTKFTPPSSSSTSTVGINSQLHDEDDDRDDDDDVNGLDELIPPSKIGLGLGDDTGRASPGRYIHGAPLHNVLEEEEEEE</sequence>
<proteinExistence type="predicted"/>